<feature type="region of interest" description="Disordered" evidence="8">
    <location>
        <begin position="107"/>
        <end position="128"/>
    </location>
</feature>
<dbReference type="AlphaFoldDB" id="A0A3P3VLV8"/>
<dbReference type="InterPro" id="IPR036737">
    <property type="entry name" value="OmpA-like_sf"/>
</dbReference>
<feature type="transmembrane region" description="Helical" evidence="9">
    <location>
        <begin position="20"/>
        <end position="42"/>
    </location>
</feature>
<dbReference type="Pfam" id="PF00691">
    <property type="entry name" value="OmpA"/>
    <property type="match status" value="1"/>
</dbReference>
<name>A0A3P3VLV8_9GAMM</name>
<evidence type="ECO:0000256" key="6">
    <source>
        <dbReference type="ARBA" id="ARBA00023136"/>
    </source>
</evidence>
<evidence type="ECO:0000256" key="7">
    <source>
        <dbReference type="PROSITE-ProRule" id="PRU00473"/>
    </source>
</evidence>
<dbReference type="InterPro" id="IPR050330">
    <property type="entry name" value="Bact_OuterMem_StrucFunc"/>
</dbReference>
<feature type="domain" description="OmpA-like" evidence="10">
    <location>
        <begin position="171"/>
        <end position="293"/>
    </location>
</feature>
<proteinExistence type="inferred from homology"/>
<sequence>MADTDLEDCDCPKCPRGLPPWLATFADLMSLLMCFFVLLLSFSEINALKFKQIAGSLRDAFGVQSELKLKEIPKGTSIIMQEFSPGKPEPTPINEVRQFTTTVTQPDLDLSCTPGDETRTGQSAAVDGVKNEQTAQKVQQLIEQTESRAQQLATVLSQQVEQGSIEVETKGRKIIIRVQENGSFASGSAELEAEFYPVMENIKRVLRSVEGTIAIEGHTDSIPIDTERFESNWALSSARAVSVAHALIIGRDGIDPLRLQVRGYAETRPLESNATPEGRAKNRRVEIVLTEGLDPALKADLKELRETDTRLYDSLDLQDSELFNLRPDEVF</sequence>
<comment type="subcellular location">
    <subcellularLocation>
        <location evidence="1">Cell membrane</location>
        <topology evidence="1">Single-pass membrane protein</topology>
    </subcellularLocation>
</comment>
<dbReference type="PANTHER" id="PTHR30329:SF21">
    <property type="entry name" value="LIPOPROTEIN YIAD-RELATED"/>
    <property type="match status" value="1"/>
</dbReference>
<dbReference type="GO" id="GO:0005886">
    <property type="term" value="C:plasma membrane"/>
    <property type="evidence" value="ECO:0007669"/>
    <property type="project" value="UniProtKB-SubCell"/>
</dbReference>
<dbReference type="NCBIfam" id="NF006508">
    <property type="entry name" value="PRK08944.1"/>
    <property type="match status" value="1"/>
</dbReference>
<evidence type="ECO:0000259" key="10">
    <source>
        <dbReference type="PROSITE" id="PS51123"/>
    </source>
</evidence>
<dbReference type="PROSITE" id="PS51123">
    <property type="entry name" value="OMPA_2"/>
    <property type="match status" value="1"/>
</dbReference>
<dbReference type="Proteomes" id="UP000280792">
    <property type="component" value="Unassembled WGS sequence"/>
</dbReference>
<evidence type="ECO:0000256" key="9">
    <source>
        <dbReference type="SAM" id="Phobius"/>
    </source>
</evidence>
<evidence type="ECO:0000256" key="4">
    <source>
        <dbReference type="ARBA" id="ARBA00022692"/>
    </source>
</evidence>
<organism evidence="11 12">
    <name type="scientific">Aestuariirhabdus litorea</name>
    <dbReference type="NCBI Taxonomy" id="2528527"/>
    <lineage>
        <taxon>Bacteria</taxon>
        <taxon>Pseudomonadati</taxon>
        <taxon>Pseudomonadota</taxon>
        <taxon>Gammaproteobacteria</taxon>
        <taxon>Oceanospirillales</taxon>
        <taxon>Aestuariirhabdaceae</taxon>
        <taxon>Aestuariirhabdus</taxon>
    </lineage>
</organism>
<dbReference type="EMBL" id="QWEZ01000001">
    <property type="protein sequence ID" value="RRJ83610.1"/>
    <property type="molecule type" value="Genomic_DNA"/>
</dbReference>
<dbReference type="InterPro" id="IPR006665">
    <property type="entry name" value="OmpA-like"/>
</dbReference>
<evidence type="ECO:0000313" key="11">
    <source>
        <dbReference type="EMBL" id="RRJ83610.1"/>
    </source>
</evidence>
<evidence type="ECO:0000256" key="1">
    <source>
        <dbReference type="ARBA" id="ARBA00004162"/>
    </source>
</evidence>
<dbReference type="RefSeq" id="WP_125013738.1">
    <property type="nucleotide sequence ID" value="NZ_QWEZ01000001.1"/>
</dbReference>
<evidence type="ECO:0000256" key="8">
    <source>
        <dbReference type="SAM" id="MobiDB-lite"/>
    </source>
</evidence>
<comment type="caution">
    <text evidence="11">The sequence shown here is derived from an EMBL/GenBank/DDBJ whole genome shotgun (WGS) entry which is preliminary data.</text>
</comment>
<dbReference type="Pfam" id="PF13677">
    <property type="entry name" value="MotB_plug"/>
    <property type="match status" value="1"/>
</dbReference>
<dbReference type="PANTHER" id="PTHR30329">
    <property type="entry name" value="STATOR ELEMENT OF FLAGELLAR MOTOR COMPLEX"/>
    <property type="match status" value="1"/>
</dbReference>
<protein>
    <submittedName>
        <fullName evidence="11">Type VI secretion system protein TssL</fullName>
    </submittedName>
</protein>
<dbReference type="SUPFAM" id="SSF103088">
    <property type="entry name" value="OmpA-like"/>
    <property type="match status" value="1"/>
</dbReference>
<keyword evidence="6 7" id="KW-0472">Membrane</keyword>
<keyword evidence="5 9" id="KW-1133">Transmembrane helix</keyword>
<reference evidence="11 12" key="1">
    <citation type="submission" date="2018-08" db="EMBL/GenBank/DDBJ databases">
        <authorList>
            <person name="Khan S.A."/>
        </authorList>
    </citation>
    <scope>NUCLEOTIDE SEQUENCE [LARGE SCALE GENOMIC DNA]</scope>
    <source>
        <strain evidence="11 12">GTF-13</strain>
    </source>
</reference>
<reference evidence="11 12" key="2">
    <citation type="submission" date="2018-12" db="EMBL/GenBank/DDBJ databases">
        <title>Simiduia agarivorans gen. nov., sp. nov., a marine, agarolytic bacterium isolated from shallow coastal water from Keelung, Taiwan.</title>
        <authorList>
            <person name="Shieh W.Y."/>
        </authorList>
    </citation>
    <scope>NUCLEOTIDE SEQUENCE [LARGE SCALE GENOMIC DNA]</scope>
    <source>
        <strain evidence="11 12">GTF-13</strain>
    </source>
</reference>
<gene>
    <name evidence="11" type="ORF">D0544_00345</name>
</gene>
<keyword evidence="12" id="KW-1185">Reference proteome</keyword>
<dbReference type="Gene3D" id="3.30.1330.60">
    <property type="entry name" value="OmpA-like domain"/>
    <property type="match status" value="1"/>
</dbReference>
<evidence type="ECO:0000256" key="2">
    <source>
        <dbReference type="ARBA" id="ARBA00008914"/>
    </source>
</evidence>
<dbReference type="CDD" id="cd07185">
    <property type="entry name" value="OmpA_C-like"/>
    <property type="match status" value="1"/>
</dbReference>
<comment type="similarity">
    <text evidence="2">Belongs to the MotB family.</text>
</comment>
<accession>A0A3P3VLV8</accession>
<evidence type="ECO:0000313" key="12">
    <source>
        <dbReference type="Proteomes" id="UP000280792"/>
    </source>
</evidence>
<keyword evidence="3" id="KW-1003">Cell membrane</keyword>
<evidence type="ECO:0000256" key="3">
    <source>
        <dbReference type="ARBA" id="ARBA00022475"/>
    </source>
</evidence>
<keyword evidence="4 9" id="KW-0812">Transmembrane</keyword>
<evidence type="ECO:0000256" key="5">
    <source>
        <dbReference type="ARBA" id="ARBA00022989"/>
    </source>
</evidence>
<dbReference type="InterPro" id="IPR025713">
    <property type="entry name" value="MotB-like_N_dom"/>
</dbReference>